<dbReference type="Proteomes" id="UP000192223">
    <property type="component" value="Unplaced"/>
</dbReference>
<dbReference type="Gene3D" id="1.20.1070.10">
    <property type="entry name" value="Rhodopsin 7-helix transmembrane proteins"/>
    <property type="match status" value="1"/>
</dbReference>
<evidence type="ECO:0000256" key="3">
    <source>
        <dbReference type="ARBA" id="ARBA00022989"/>
    </source>
</evidence>
<gene>
    <name evidence="9" type="primary">LOC112905720</name>
</gene>
<feature type="transmembrane region" description="Helical" evidence="6">
    <location>
        <begin position="50"/>
        <end position="71"/>
    </location>
</feature>
<feature type="domain" description="G-protein coupled receptors family 2 profile 2" evidence="7">
    <location>
        <begin position="1"/>
        <end position="143"/>
    </location>
</feature>
<dbReference type="GO" id="GO:0004930">
    <property type="term" value="F:G protein-coupled receptor activity"/>
    <property type="evidence" value="ECO:0007669"/>
    <property type="project" value="InterPro"/>
</dbReference>
<dbReference type="AlphaFoldDB" id="A0A7F5REX1"/>
<evidence type="ECO:0000259" key="7">
    <source>
        <dbReference type="PROSITE" id="PS50261"/>
    </source>
</evidence>
<accession>A0A7F5REX1</accession>
<evidence type="ECO:0000256" key="1">
    <source>
        <dbReference type="ARBA" id="ARBA00004141"/>
    </source>
</evidence>
<evidence type="ECO:0000313" key="8">
    <source>
        <dbReference type="Proteomes" id="UP000192223"/>
    </source>
</evidence>
<dbReference type="Pfam" id="PF00002">
    <property type="entry name" value="7tm_2"/>
    <property type="match status" value="1"/>
</dbReference>
<dbReference type="InterPro" id="IPR000832">
    <property type="entry name" value="GPCR_2_secretin-like"/>
</dbReference>
<name>A0A7F5REX1_AGRPL</name>
<feature type="region of interest" description="Disordered" evidence="5">
    <location>
        <begin position="192"/>
        <end position="257"/>
    </location>
</feature>
<evidence type="ECO:0000256" key="4">
    <source>
        <dbReference type="ARBA" id="ARBA00023136"/>
    </source>
</evidence>
<dbReference type="PRINTS" id="PR00249">
    <property type="entry name" value="GPCRSECRETIN"/>
</dbReference>
<sequence>MRDINHGSMRFYYCVGYVLPAIVVSLAVGVRAHQYGNYYFCWVSLYESVIWSLIGPICLIVLINIVILVLAVRAAFTLQDHVLGFGNLRTLLWVSVAALPLMGCTCILAILTASEHYPILTPLLSIAVLIHAAFSLGGYCFANARVRQNLIRSIMRCMGKKVPLLETTSTAGIASTSSHNINVQGRSALSYRGPGFESTRRNVGISTSSTTSRSTTKTSSSPYRSDAQLRQTSTSTSNYNSTSDVPSYLRGFERDGTHRRHRERNTFKISYLVAC</sequence>
<dbReference type="GO" id="GO:0007166">
    <property type="term" value="P:cell surface receptor signaling pathway"/>
    <property type="evidence" value="ECO:0007669"/>
    <property type="project" value="InterPro"/>
</dbReference>
<feature type="transmembrane region" description="Helical" evidence="6">
    <location>
        <begin position="119"/>
        <end position="142"/>
    </location>
</feature>
<comment type="subcellular location">
    <subcellularLocation>
        <location evidence="1">Membrane</location>
        <topology evidence="1">Multi-pass membrane protein</topology>
    </subcellularLocation>
</comment>
<reference evidence="9" key="1">
    <citation type="submission" date="2025-08" db="UniProtKB">
        <authorList>
            <consortium name="RefSeq"/>
        </authorList>
    </citation>
    <scope>IDENTIFICATION</scope>
    <source>
        <tissue evidence="9">Entire body</tissue>
    </source>
</reference>
<keyword evidence="3 6" id="KW-1133">Transmembrane helix</keyword>
<evidence type="ECO:0000256" key="6">
    <source>
        <dbReference type="SAM" id="Phobius"/>
    </source>
</evidence>
<proteinExistence type="predicted"/>
<evidence type="ECO:0000256" key="2">
    <source>
        <dbReference type="ARBA" id="ARBA00022692"/>
    </source>
</evidence>
<feature type="transmembrane region" description="Helical" evidence="6">
    <location>
        <begin position="91"/>
        <end position="113"/>
    </location>
</feature>
<dbReference type="OrthoDB" id="26203at2759"/>
<keyword evidence="2 6" id="KW-0812">Transmembrane</keyword>
<keyword evidence="8" id="KW-1185">Reference proteome</keyword>
<feature type="compositionally biased region" description="Low complexity" evidence="5">
    <location>
        <begin position="232"/>
        <end position="243"/>
    </location>
</feature>
<protein>
    <submittedName>
        <fullName evidence="9">Protocadherin-like wing polarity protein stan</fullName>
    </submittedName>
</protein>
<dbReference type="PANTHER" id="PTHR12011:SF471">
    <property type="entry name" value="G-PROTEIN COUPLED RECEPTORS FAMILY 2 PROFILE 2 DOMAIN-CONTAINING PROTEIN"/>
    <property type="match status" value="1"/>
</dbReference>
<evidence type="ECO:0000256" key="5">
    <source>
        <dbReference type="SAM" id="MobiDB-lite"/>
    </source>
</evidence>
<organism evidence="8 9">
    <name type="scientific">Agrilus planipennis</name>
    <name type="common">Emerald ash borer</name>
    <name type="synonym">Agrilus marcopoli</name>
    <dbReference type="NCBI Taxonomy" id="224129"/>
    <lineage>
        <taxon>Eukaryota</taxon>
        <taxon>Metazoa</taxon>
        <taxon>Ecdysozoa</taxon>
        <taxon>Arthropoda</taxon>
        <taxon>Hexapoda</taxon>
        <taxon>Insecta</taxon>
        <taxon>Pterygota</taxon>
        <taxon>Neoptera</taxon>
        <taxon>Endopterygota</taxon>
        <taxon>Coleoptera</taxon>
        <taxon>Polyphaga</taxon>
        <taxon>Elateriformia</taxon>
        <taxon>Buprestoidea</taxon>
        <taxon>Buprestidae</taxon>
        <taxon>Agrilinae</taxon>
        <taxon>Agrilus</taxon>
    </lineage>
</organism>
<dbReference type="GeneID" id="112905720"/>
<dbReference type="PANTHER" id="PTHR12011">
    <property type="entry name" value="ADHESION G-PROTEIN COUPLED RECEPTOR"/>
    <property type="match status" value="1"/>
</dbReference>
<dbReference type="RefSeq" id="XP_025834517.1">
    <property type="nucleotide sequence ID" value="XM_025978732.1"/>
</dbReference>
<evidence type="ECO:0000313" key="9">
    <source>
        <dbReference type="RefSeq" id="XP_025834517.1"/>
    </source>
</evidence>
<dbReference type="InterPro" id="IPR017981">
    <property type="entry name" value="GPCR_2-like_7TM"/>
</dbReference>
<dbReference type="GO" id="GO:0005886">
    <property type="term" value="C:plasma membrane"/>
    <property type="evidence" value="ECO:0007669"/>
    <property type="project" value="TreeGrafter"/>
</dbReference>
<keyword evidence="4 6" id="KW-0472">Membrane</keyword>
<dbReference type="GO" id="GO:0007189">
    <property type="term" value="P:adenylate cyclase-activating G protein-coupled receptor signaling pathway"/>
    <property type="evidence" value="ECO:0007669"/>
    <property type="project" value="TreeGrafter"/>
</dbReference>
<feature type="transmembrane region" description="Helical" evidence="6">
    <location>
        <begin position="12"/>
        <end position="30"/>
    </location>
</feature>
<feature type="compositionally biased region" description="Low complexity" evidence="5">
    <location>
        <begin position="206"/>
        <end position="221"/>
    </location>
</feature>
<dbReference type="KEGG" id="apln:112905720"/>
<dbReference type="InParanoid" id="A0A7F5REX1"/>
<dbReference type="PROSITE" id="PS50261">
    <property type="entry name" value="G_PROTEIN_RECEP_F2_4"/>
    <property type="match status" value="1"/>
</dbReference>